<name>A0A1N6DZ25_9GAMM</name>
<protein>
    <submittedName>
        <fullName evidence="3">Protein tyrosine/serine phosphatase</fullName>
    </submittedName>
</protein>
<evidence type="ECO:0000259" key="2">
    <source>
        <dbReference type="Pfam" id="PF22741"/>
    </source>
</evidence>
<sequence length="222" mass="26268">MPDRLQSPLRRALAHLEAWLIDHEYIRVLYRNFHRLSENAWRSNQPSPAFVKKLHERYGIKTIISLRRPDSSGQYLLEKEACDRHGIQLVHHRFSSREFPQVEAVLAARDLLQSVDYPILIHCKSGADRAGLMSVFYRHFILGEPIEDARRKELNWRFGHFRWGDTGKLDAFFDAYETYKADHPDTSFEEWLTRHYDRDALNAHYNAGKLGRLLIDKVLRRE</sequence>
<dbReference type="InterPro" id="IPR029021">
    <property type="entry name" value="Prot-tyrosine_phosphatase-like"/>
</dbReference>
<accession>A0A1N6DZ25</accession>
<dbReference type="PANTHER" id="PTHR31126">
    <property type="entry name" value="TYROSINE-PROTEIN PHOSPHATASE"/>
    <property type="match status" value="1"/>
</dbReference>
<evidence type="ECO:0000256" key="1">
    <source>
        <dbReference type="ARBA" id="ARBA00009580"/>
    </source>
</evidence>
<proteinExistence type="inferred from homology"/>
<dbReference type="EMBL" id="FSRE01000001">
    <property type="protein sequence ID" value="SIN75957.1"/>
    <property type="molecule type" value="Genomic_DNA"/>
</dbReference>
<dbReference type="SUPFAM" id="SSF52799">
    <property type="entry name" value="(Phosphotyrosine protein) phosphatases II"/>
    <property type="match status" value="1"/>
</dbReference>
<gene>
    <name evidence="3" type="ORF">SAMN05443662_0495</name>
</gene>
<reference evidence="3 4" key="1">
    <citation type="submission" date="2016-11" db="EMBL/GenBank/DDBJ databases">
        <authorList>
            <person name="Jaros S."/>
            <person name="Januszkiewicz K."/>
            <person name="Wedrychowicz H."/>
        </authorList>
    </citation>
    <scope>NUCLEOTIDE SEQUENCE [LARGE SCALE GENOMIC DNA]</scope>
    <source>
        <strain evidence="3 4">DSM 17737</strain>
    </source>
</reference>
<evidence type="ECO:0000313" key="3">
    <source>
        <dbReference type="EMBL" id="SIN75957.1"/>
    </source>
</evidence>
<keyword evidence="4" id="KW-1185">Reference proteome</keyword>
<dbReference type="OrthoDB" id="9814896at2"/>
<organism evidence="3 4">
    <name type="scientific">Sulfurivirga caldicuralii</name>
    <dbReference type="NCBI Taxonomy" id="364032"/>
    <lineage>
        <taxon>Bacteria</taxon>
        <taxon>Pseudomonadati</taxon>
        <taxon>Pseudomonadota</taxon>
        <taxon>Gammaproteobacteria</taxon>
        <taxon>Thiotrichales</taxon>
        <taxon>Piscirickettsiaceae</taxon>
        <taxon>Sulfurivirga</taxon>
    </lineage>
</organism>
<dbReference type="Gene3D" id="3.90.190.10">
    <property type="entry name" value="Protein tyrosine phosphatase superfamily"/>
    <property type="match status" value="1"/>
</dbReference>
<dbReference type="InterPro" id="IPR055214">
    <property type="entry name" value="PTP-NADK"/>
</dbReference>
<dbReference type="STRING" id="364032.SAMN05443662_0495"/>
<dbReference type="PANTHER" id="PTHR31126:SF72">
    <property type="entry name" value="DUAL SPECIFICITY PROTEIN PHOSPHATASE TPBA"/>
    <property type="match status" value="1"/>
</dbReference>
<dbReference type="Pfam" id="PF22741">
    <property type="entry name" value="PTP-NADK"/>
    <property type="match status" value="1"/>
</dbReference>
<dbReference type="Proteomes" id="UP000198461">
    <property type="component" value="Unassembled WGS sequence"/>
</dbReference>
<feature type="domain" description="DSP-PTPase phosphatase fused to NAD+ Kinase" evidence="2">
    <location>
        <begin position="40"/>
        <end position="142"/>
    </location>
</feature>
<dbReference type="RefSeq" id="WP_074200798.1">
    <property type="nucleotide sequence ID" value="NZ_FSRE01000001.1"/>
</dbReference>
<evidence type="ECO:0000313" key="4">
    <source>
        <dbReference type="Proteomes" id="UP000198461"/>
    </source>
</evidence>
<dbReference type="GO" id="GO:0016791">
    <property type="term" value="F:phosphatase activity"/>
    <property type="evidence" value="ECO:0007669"/>
    <property type="project" value="TreeGrafter"/>
</dbReference>
<dbReference type="AlphaFoldDB" id="A0A1N6DZ25"/>
<comment type="similarity">
    <text evidence="1">Belongs to the protein-tyrosine phosphatase family.</text>
</comment>